<keyword evidence="2" id="KW-1185">Reference proteome</keyword>
<dbReference type="AlphaFoldDB" id="A0A1H7IXT5"/>
<dbReference type="InterPro" id="IPR017734">
    <property type="entry name" value="T6SS_SciN"/>
</dbReference>
<dbReference type="OrthoDB" id="5471061at2"/>
<accession>A0A1H7IXT5</accession>
<reference evidence="2" key="1">
    <citation type="submission" date="2016-10" db="EMBL/GenBank/DDBJ databases">
        <authorList>
            <person name="Varghese N."/>
            <person name="Submissions S."/>
        </authorList>
    </citation>
    <scope>NUCLEOTIDE SEQUENCE [LARGE SCALE GENOMIC DNA]</scope>
    <source>
        <strain evidence="2">DSM 241</strain>
    </source>
</reference>
<dbReference type="Gene3D" id="2.60.40.4150">
    <property type="entry name" value="Type VI secretion system, lipoprotein SciN"/>
    <property type="match status" value="1"/>
</dbReference>
<dbReference type="Pfam" id="PF12790">
    <property type="entry name" value="T6SS-SciN"/>
    <property type="match status" value="1"/>
</dbReference>
<dbReference type="EMBL" id="FOAA01000004">
    <property type="protein sequence ID" value="SEK67259.1"/>
    <property type="molecule type" value="Genomic_DNA"/>
</dbReference>
<protein>
    <submittedName>
        <fullName evidence="1">Type VI secretion system protein VasD</fullName>
    </submittedName>
</protein>
<dbReference type="PANTHER" id="PTHR37625">
    <property type="entry name" value="OUTER MEMBRANE LIPOPROTEIN-RELATED"/>
    <property type="match status" value="1"/>
</dbReference>
<dbReference type="STRING" id="1396821.SAMN05444515_10434"/>
<evidence type="ECO:0000313" key="1">
    <source>
        <dbReference type="EMBL" id="SEK67259.1"/>
    </source>
</evidence>
<name>A0A1H7IXT5_9GAMM</name>
<dbReference type="NCBIfam" id="TIGR03352">
    <property type="entry name" value="VI_chp_3"/>
    <property type="match status" value="1"/>
</dbReference>
<evidence type="ECO:0000313" key="2">
    <source>
        <dbReference type="Proteomes" id="UP000199256"/>
    </source>
</evidence>
<organism evidence="1 2">
    <name type="scientific">Ectothiorhodospira marina</name>
    <dbReference type="NCBI Taxonomy" id="1396821"/>
    <lineage>
        <taxon>Bacteria</taxon>
        <taxon>Pseudomonadati</taxon>
        <taxon>Pseudomonadota</taxon>
        <taxon>Gammaproteobacteria</taxon>
        <taxon>Chromatiales</taxon>
        <taxon>Ectothiorhodospiraceae</taxon>
        <taxon>Ectothiorhodospira</taxon>
    </lineage>
</organism>
<dbReference type="Proteomes" id="UP000199256">
    <property type="component" value="Unassembled WGS sequence"/>
</dbReference>
<dbReference type="InterPro" id="IPR038706">
    <property type="entry name" value="Type_VI_SciN-like_sf"/>
</dbReference>
<dbReference type="PANTHER" id="PTHR37625:SF4">
    <property type="entry name" value="OUTER MEMBRANE LIPOPROTEIN"/>
    <property type="match status" value="1"/>
</dbReference>
<proteinExistence type="predicted"/>
<gene>
    <name evidence="1" type="ORF">SAMN05444515_10434</name>
</gene>
<sequence>MNQPVSGCHDAPCRQPRFPQSPRYRPPLWPWLCLLILLGGCSSPQLRVDLHSTANLNLSDEGQPLPVVVRVYQLSDLKAFEDADFRDLWLHDLQTLGHTALTRKELILNPAQQADLELQRHPDAVYLGAVAIFREPSDPAWRDIKPLPNGYVGKRMDQRLTVSLRGNQLNIQE</sequence>
<dbReference type="RefSeq" id="WP_090251700.1">
    <property type="nucleotide sequence ID" value="NZ_FOAA01000004.1"/>
</dbReference>